<feature type="region of interest" description="Disordered" evidence="1">
    <location>
        <begin position="13"/>
        <end position="134"/>
    </location>
</feature>
<dbReference type="Proteomes" id="UP000652013">
    <property type="component" value="Unassembled WGS sequence"/>
</dbReference>
<keyword evidence="4" id="KW-1185">Reference proteome</keyword>
<organism evidence="3 4">
    <name type="scientific">Spirilliplanes yamanashiensis</name>
    <dbReference type="NCBI Taxonomy" id="42233"/>
    <lineage>
        <taxon>Bacteria</taxon>
        <taxon>Bacillati</taxon>
        <taxon>Actinomycetota</taxon>
        <taxon>Actinomycetes</taxon>
        <taxon>Micromonosporales</taxon>
        <taxon>Micromonosporaceae</taxon>
        <taxon>Spirilliplanes</taxon>
    </lineage>
</organism>
<accession>A0A8J4DH93</accession>
<name>A0A8J4DH93_9ACTN</name>
<dbReference type="AlphaFoldDB" id="A0A8J4DH93"/>
<protein>
    <submittedName>
        <fullName evidence="3">Uncharacterized protein</fullName>
    </submittedName>
</protein>
<proteinExistence type="predicted"/>
<keyword evidence="2" id="KW-1133">Transmembrane helix</keyword>
<feature type="compositionally biased region" description="Basic and acidic residues" evidence="1">
    <location>
        <begin position="74"/>
        <end position="84"/>
    </location>
</feature>
<feature type="transmembrane region" description="Helical" evidence="2">
    <location>
        <begin position="174"/>
        <end position="195"/>
    </location>
</feature>
<feature type="compositionally biased region" description="Low complexity" evidence="1">
    <location>
        <begin position="85"/>
        <end position="105"/>
    </location>
</feature>
<keyword evidence="2" id="KW-0472">Membrane</keyword>
<feature type="transmembrane region" description="Helical" evidence="2">
    <location>
        <begin position="202"/>
        <end position="225"/>
    </location>
</feature>
<dbReference type="EMBL" id="BOOY01000005">
    <property type="protein sequence ID" value="GIJ01691.1"/>
    <property type="molecule type" value="Genomic_DNA"/>
</dbReference>
<evidence type="ECO:0000256" key="2">
    <source>
        <dbReference type="SAM" id="Phobius"/>
    </source>
</evidence>
<comment type="caution">
    <text evidence="3">The sequence shown here is derived from an EMBL/GenBank/DDBJ whole genome shotgun (WGS) entry which is preliminary data.</text>
</comment>
<evidence type="ECO:0000256" key="1">
    <source>
        <dbReference type="SAM" id="MobiDB-lite"/>
    </source>
</evidence>
<evidence type="ECO:0000313" key="3">
    <source>
        <dbReference type="EMBL" id="GIJ01691.1"/>
    </source>
</evidence>
<sequence>MGARFDAVCAGCESGAGRAQFGAPTADRADMPTDAGTVRVPADQPVTDQSAPERPPGGPAAAPVSPSDPVVTEPEPRHDARDAAARAAARDLAALDAANAAVPRAQRTRRPRPATPDGDPAGERRAGHGDEPAGRGFPVGGLGYALAWAAALVLGGATAAFLTGTPDQGTTLKAAMGAAAVLAAAALHLAALAIGRRRQLGLAVVTIALAAVVVPALAVGLLSAATGWGPAGSLGGPGGATGPATGGVPFTEVPGGELPGGELPGEVLPGGDAGEVLPEVGDPVWCQGPDGSMVEVDPAACADGTVRATPGGAG</sequence>
<feature type="compositionally biased region" description="Basic and acidic residues" evidence="1">
    <location>
        <begin position="121"/>
        <end position="133"/>
    </location>
</feature>
<evidence type="ECO:0000313" key="4">
    <source>
        <dbReference type="Proteomes" id="UP000652013"/>
    </source>
</evidence>
<feature type="compositionally biased region" description="Low complexity" evidence="1">
    <location>
        <begin position="59"/>
        <end position="71"/>
    </location>
</feature>
<reference evidence="3" key="1">
    <citation type="submission" date="2021-01" db="EMBL/GenBank/DDBJ databases">
        <title>Whole genome shotgun sequence of Spirilliplanes yamanashiensis NBRC 15828.</title>
        <authorList>
            <person name="Komaki H."/>
            <person name="Tamura T."/>
        </authorList>
    </citation>
    <scope>NUCLEOTIDE SEQUENCE</scope>
    <source>
        <strain evidence="3">NBRC 15828</strain>
    </source>
</reference>
<gene>
    <name evidence="3" type="ORF">Sya03_10430</name>
</gene>
<keyword evidence="2" id="KW-0812">Transmembrane</keyword>
<feature type="transmembrane region" description="Helical" evidence="2">
    <location>
        <begin position="142"/>
        <end position="162"/>
    </location>
</feature>